<dbReference type="Proteomes" id="UP001054889">
    <property type="component" value="Unassembled WGS sequence"/>
</dbReference>
<protein>
    <recommendedName>
        <fullName evidence="1">DUF3615 domain-containing protein</fullName>
    </recommendedName>
</protein>
<dbReference type="PANTHER" id="PTHR34710:SF18">
    <property type="entry name" value="OS05G0522700 PROTEIN"/>
    <property type="match status" value="1"/>
</dbReference>
<dbReference type="InterPro" id="IPR022059">
    <property type="entry name" value="DUF3615"/>
</dbReference>
<dbReference type="PANTHER" id="PTHR34710">
    <property type="entry name" value="OS03G0834100 PROTEIN"/>
    <property type="match status" value="1"/>
</dbReference>
<comment type="caution">
    <text evidence="2">The sequence shown here is derived from an EMBL/GenBank/DDBJ whole genome shotgun (WGS) entry which is preliminary data.</text>
</comment>
<evidence type="ECO:0000313" key="2">
    <source>
        <dbReference type="EMBL" id="GJN38191.1"/>
    </source>
</evidence>
<dbReference type="EMBL" id="BQKI01000095">
    <property type="protein sequence ID" value="GJN38191.1"/>
    <property type="molecule type" value="Genomic_DNA"/>
</dbReference>
<reference evidence="2" key="2">
    <citation type="submission" date="2021-12" db="EMBL/GenBank/DDBJ databases">
        <title>Resequencing data analysis of finger millet.</title>
        <authorList>
            <person name="Hatakeyama M."/>
            <person name="Aluri S."/>
            <person name="Balachadran M.T."/>
            <person name="Sivarajan S.R."/>
            <person name="Poveda L."/>
            <person name="Shimizu-Inatsugi R."/>
            <person name="Schlapbach R."/>
            <person name="Sreeman S.M."/>
            <person name="Shimizu K.K."/>
        </authorList>
    </citation>
    <scope>NUCLEOTIDE SEQUENCE</scope>
</reference>
<keyword evidence="3" id="KW-1185">Reference proteome</keyword>
<dbReference type="AlphaFoldDB" id="A0AAV5FVB1"/>
<evidence type="ECO:0000259" key="1">
    <source>
        <dbReference type="Pfam" id="PF12274"/>
    </source>
</evidence>
<feature type="domain" description="DUF3615" evidence="1">
    <location>
        <begin position="150"/>
        <end position="241"/>
    </location>
</feature>
<gene>
    <name evidence="2" type="primary">gb27211</name>
    <name evidence="2" type="ORF">PR202_gb27211</name>
</gene>
<accession>A0AAV5FVB1</accession>
<organism evidence="2 3">
    <name type="scientific">Eleusine coracana subsp. coracana</name>
    <dbReference type="NCBI Taxonomy" id="191504"/>
    <lineage>
        <taxon>Eukaryota</taxon>
        <taxon>Viridiplantae</taxon>
        <taxon>Streptophyta</taxon>
        <taxon>Embryophyta</taxon>
        <taxon>Tracheophyta</taxon>
        <taxon>Spermatophyta</taxon>
        <taxon>Magnoliopsida</taxon>
        <taxon>Liliopsida</taxon>
        <taxon>Poales</taxon>
        <taxon>Poaceae</taxon>
        <taxon>PACMAD clade</taxon>
        <taxon>Chloridoideae</taxon>
        <taxon>Cynodonteae</taxon>
        <taxon>Eleusininae</taxon>
        <taxon>Eleusine</taxon>
    </lineage>
</organism>
<reference evidence="2" key="1">
    <citation type="journal article" date="2018" name="DNA Res.">
        <title>Multiple hybrid de novo genome assembly of finger millet, an orphan allotetraploid crop.</title>
        <authorList>
            <person name="Hatakeyama M."/>
            <person name="Aluri S."/>
            <person name="Balachadran M.T."/>
            <person name="Sivarajan S.R."/>
            <person name="Patrignani A."/>
            <person name="Gruter S."/>
            <person name="Poveda L."/>
            <person name="Shimizu-Inatsugi R."/>
            <person name="Baeten J."/>
            <person name="Francoijs K.J."/>
            <person name="Nataraja K.N."/>
            <person name="Reddy Y.A.N."/>
            <person name="Phadnis S."/>
            <person name="Ravikumar R.L."/>
            <person name="Schlapbach R."/>
            <person name="Sreeman S.M."/>
            <person name="Shimizu K.K."/>
        </authorList>
    </citation>
    <scope>NUCLEOTIDE SEQUENCE</scope>
</reference>
<name>A0AAV5FVB1_ELECO</name>
<dbReference type="Pfam" id="PF12274">
    <property type="entry name" value="DUF3615"/>
    <property type="match status" value="1"/>
</dbReference>
<evidence type="ECO:0000313" key="3">
    <source>
        <dbReference type="Proteomes" id="UP001054889"/>
    </source>
</evidence>
<proteinExistence type="predicted"/>
<sequence length="288" mass="31395">MAEVGEACHLVGAAPAPFWHREAAKVTEPVRGSVRQPRRSLGKVCAVPGGGPSYKLETADQVQEEEEAQRLLERMPSPAEYAAARSAALIRASAPRRACGRRSPLRRPSPDQIRGAKSSLTCSTTCNWRGSKKTCTALVHENEYVPAPGKVTKYNSFHNGSCWTHGNIVASPKSSGCFSFLPAQRTLFFFELLTKDGFEGVVSCTPLDEPVTEAYSLLGLCLGWGTRRDGSSDCRCKTCDRLVDSRVPFVGKAFPCGHYKAECVCEMCYINSDVLHPLPQKFVFCNGG</sequence>